<name>A0AAN9I168_CROPI</name>
<evidence type="ECO:0000256" key="1">
    <source>
        <dbReference type="SAM" id="MobiDB-lite"/>
    </source>
</evidence>
<dbReference type="EMBL" id="JAYWIO010000005">
    <property type="protein sequence ID" value="KAK7261907.1"/>
    <property type="molecule type" value="Genomic_DNA"/>
</dbReference>
<dbReference type="Proteomes" id="UP001372338">
    <property type="component" value="Unassembled WGS sequence"/>
</dbReference>
<feature type="region of interest" description="Disordered" evidence="1">
    <location>
        <begin position="58"/>
        <end position="109"/>
    </location>
</feature>
<gene>
    <name evidence="2" type="ORF">RIF29_28231</name>
</gene>
<sequence>MSELQRSSRSFRRQGSSGSVWEDRFISEELNKIHQVIMEEDLDNNINDDVINELTAPLSLPPLPPPPPPMLLSFKSPSGDLDDGVGNMSPKETLKTGSPLETEPSSPKVSGCGLCFTFRYKKKTKAN</sequence>
<reference evidence="2 3" key="1">
    <citation type="submission" date="2024-01" db="EMBL/GenBank/DDBJ databases">
        <title>The genomes of 5 underutilized Papilionoideae crops provide insights into root nodulation and disease resistanc.</title>
        <authorList>
            <person name="Yuan L."/>
        </authorList>
    </citation>
    <scope>NUCLEOTIDE SEQUENCE [LARGE SCALE GENOMIC DNA]</scope>
    <source>
        <strain evidence="2">ZHUSHIDOU_FW_LH</strain>
        <tissue evidence="2">Leaf</tissue>
    </source>
</reference>
<dbReference type="Pfam" id="PF15697">
    <property type="entry name" value="DUF4666"/>
    <property type="match status" value="1"/>
</dbReference>
<keyword evidence="3" id="KW-1185">Reference proteome</keyword>
<protein>
    <submittedName>
        <fullName evidence="2">Uncharacterized protein</fullName>
    </submittedName>
</protein>
<dbReference type="InterPro" id="IPR031421">
    <property type="entry name" value="DUF4666"/>
</dbReference>
<proteinExistence type="predicted"/>
<evidence type="ECO:0000313" key="2">
    <source>
        <dbReference type="EMBL" id="KAK7261907.1"/>
    </source>
</evidence>
<feature type="compositionally biased region" description="Pro residues" evidence="1">
    <location>
        <begin position="59"/>
        <end position="70"/>
    </location>
</feature>
<organism evidence="2 3">
    <name type="scientific">Crotalaria pallida</name>
    <name type="common">Smooth rattlebox</name>
    <name type="synonym">Crotalaria striata</name>
    <dbReference type="NCBI Taxonomy" id="3830"/>
    <lineage>
        <taxon>Eukaryota</taxon>
        <taxon>Viridiplantae</taxon>
        <taxon>Streptophyta</taxon>
        <taxon>Embryophyta</taxon>
        <taxon>Tracheophyta</taxon>
        <taxon>Spermatophyta</taxon>
        <taxon>Magnoliopsida</taxon>
        <taxon>eudicotyledons</taxon>
        <taxon>Gunneridae</taxon>
        <taxon>Pentapetalae</taxon>
        <taxon>rosids</taxon>
        <taxon>fabids</taxon>
        <taxon>Fabales</taxon>
        <taxon>Fabaceae</taxon>
        <taxon>Papilionoideae</taxon>
        <taxon>50 kb inversion clade</taxon>
        <taxon>genistoids sensu lato</taxon>
        <taxon>core genistoids</taxon>
        <taxon>Crotalarieae</taxon>
        <taxon>Crotalaria</taxon>
    </lineage>
</organism>
<dbReference type="PANTHER" id="PTHR33730">
    <property type="entry name" value="OS05G0542732 PROTEIN-RELATED"/>
    <property type="match status" value="1"/>
</dbReference>
<dbReference type="PANTHER" id="PTHR33730:SF4">
    <property type="entry name" value="OS05G0542732 PROTEIN"/>
    <property type="match status" value="1"/>
</dbReference>
<comment type="caution">
    <text evidence="2">The sequence shown here is derived from an EMBL/GenBank/DDBJ whole genome shotgun (WGS) entry which is preliminary data.</text>
</comment>
<accession>A0AAN9I168</accession>
<dbReference type="AlphaFoldDB" id="A0AAN9I168"/>
<evidence type="ECO:0000313" key="3">
    <source>
        <dbReference type="Proteomes" id="UP001372338"/>
    </source>
</evidence>